<gene>
    <name evidence="1" type="ORF">JHL15_05705</name>
</gene>
<comment type="caution">
    <text evidence="1">The sequence shown here is derived from an EMBL/GenBank/DDBJ whole genome shotgun (WGS) entry which is preliminary data.</text>
</comment>
<dbReference type="RefSeq" id="WP_200244096.1">
    <property type="nucleotide sequence ID" value="NZ_JAENHK010000005.1"/>
</dbReference>
<reference evidence="2" key="1">
    <citation type="submission" date="2021-01" db="EMBL/GenBank/DDBJ databases">
        <title>Genome public.</title>
        <authorList>
            <person name="Liu C."/>
            <person name="Sun Q."/>
        </authorList>
    </citation>
    <scope>NUCLEOTIDE SEQUENCE [LARGE SCALE GENOMIC DNA]</scope>
    <source>
        <strain evidence="2">YIM B02567</strain>
    </source>
</reference>
<dbReference type="Proteomes" id="UP000628669">
    <property type="component" value="Unassembled WGS sequence"/>
</dbReference>
<protein>
    <submittedName>
        <fullName evidence="1">Uncharacterized protein</fullName>
    </submittedName>
</protein>
<accession>A0ABS1FS50</accession>
<sequence>MIDKRAPLLTLKMFASNNNEFLTRLNIKEVPMYYYTDALGTTAVSLEMNSRLAGSGLSALMYLGYSSYGGYGEKEEYVLEAKKLDTKETILGMPCSHYLINYRAKDGTKKENEDLKLCIDDQSSINNMYVFSGLLNQYLPGIKMKSSGLSGLILKVGPEKTYDKEYFVLESIKDSKDQVFFDHKKAMTDQQRKQDSIMIAYKKQEEEYAKNDSVYTATDSTAVVVDSATAAVPYSDQTYYYIPDYVSEYKKAHDEDGSLAITNIPSENLWKGLPKHCKNFEKDLPAFKLKEVKGHLRNYVGQMCDMYLTQSASHNVGIKLTLDEIRREVLYLNTIQEKLDQSDKKKLNNYLKNLD</sequence>
<evidence type="ECO:0000313" key="1">
    <source>
        <dbReference type="EMBL" id="MBK1895251.1"/>
    </source>
</evidence>
<evidence type="ECO:0000313" key="2">
    <source>
        <dbReference type="Proteomes" id="UP000628669"/>
    </source>
</evidence>
<organism evidence="1 2">
    <name type="scientific">Chryseobacterium paridis</name>
    <dbReference type="NCBI Taxonomy" id="2800328"/>
    <lineage>
        <taxon>Bacteria</taxon>
        <taxon>Pseudomonadati</taxon>
        <taxon>Bacteroidota</taxon>
        <taxon>Flavobacteriia</taxon>
        <taxon>Flavobacteriales</taxon>
        <taxon>Weeksellaceae</taxon>
        <taxon>Chryseobacterium group</taxon>
        <taxon>Chryseobacterium</taxon>
    </lineage>
</organism>
<name>A0ABS1FS50_9FLAO</name>
<keyword evidence="2" id="KW-1185">Reference proteome</keyword>
<proteinExistence type="predicted"/>
<dbReference type="EMBL" id="JAENHK010000005">
    <property type="protein sequence ID" value="MBK1895251.1"/>
    <property type="molecule type" value="Genomic_DNA"/>
</dbReference>